<evidence type="ECO:0000256" key="1">
    <source>
        <dbReference type="ARBA" id="ARBA00007665"/>
    </source>
</evidence>
<sequence length="281" mass="31208">MEDQEESLERAASDIEIAEAAFPDEVLVVGPLDAFPLTFQLCLDDGGAFLALMLPVGYPAHSGLEIISYRSKPKDKVRIDAVAAAVRQTAQDCLEQEMEACMACCSAAIEAWNEAEHLNSPPVREDETPMSSLVRTAPSYEWLSGVPLTDRKSTFQGHACLVKTEQQVYDAIRELIDGSNRIQRAYHNMYAWRLTEVLPDGKHVLKHDNDDDGEDAAGSRLAQLLHSRQDDGVVVVVSRWYGRIKLGPKRFAHITNCAREVLVEICDAGEEGNKKADKRKK</sequence>
<organism evidence="3">
    <name type="scientific">Grammatophora oceanica</name>
    <dbReference type="NCBI Taxonomy" id="210454"/>
    <lineage>
        <taxon>Eukaryota</taxon>
        <taxon>Sar</taxon>
        <taxon>Stramenopiles</taxon>
        <taxon>Ochrophyta</taxon>
        <taxon>Bacillariophyta</taxon>
        <taxon>Fragilariophyceae</taxon>
        <taxon>Fragilariophycidae</taxon>
        <taxon>Rhabdonematales</taxon>
        <taxon>Grammatophoraceae</taxon>
        <taxon>Grammatophora</taxon>
    </lineage>
</organism>
<dbReference type="InterPro" id="IPR036956">
    <property type="entry name" value="Impact_N_sf"/>
</dbReference>
<dbReference type="PANTHER" id="PTHR16301">
    <property type="entry name" value="IMPACT-RELATED"/>
    <property type="match status" value="1"/>
</dbReference>
<dbReference type="InterPro" id="IPR001498">
    <property type="entry name" value="Impact_N"/>
</dbReference>
<accession>A0A7S1UNP0</accession>
<feature type="domain" description="Impact N-terminal" evidence="2">
    <location>
        <begin position="151"/>
        <end position="262"/>
    </location>
</feature>
<protein>
    <recommendedName>
        <fullName evidence="2">Impact N-terminal domain-containing protein</fullName>
    </recommendedName>
</protein>
<dbReference type="SUPFAM" id="SSF54211">
    <property type="entry name" value="Ribosomal protein S5 domain 2-like"/>
    <property type="match status" value="1"/>
</dbReference>
<reference evidence="3" key="1">
    <citation type="submission" date="2021-01" db="EMBL/GenBank/DDBJ databases">
        <authorList>
            <person name="Corre E."/>
            <person name="Pelletier E."/>
            <person name="Niang G."/>
            <person name="Scheremetjew M."/>
            <person name="Finn R."/>
            <person name="Kale V."/>
            <person name="Holt S."/>
            <person name="Cochrane G."/>
            <person name="Meng A."/>
            <person name="Brown T."/>
            <person name="Cohen L."/>
        </authorList>
    </citation>
    <scope>NUCLEOTIDE SEQUENCE</scope>
    <source>
        <strain evidence="3">CCMP 410</strain>
    </source>
</reference>
<dbReference type="EMBL" id="HBGK01005141">
    <property type="protein sequence ID" value="CAD9273855.1"/>
    <property type="molecule type" value="Transcribed_RNA"/>
</dbReference>
<dbReference type="InterPro" id="IPR020568">
    <property type="entry name" value="Ribosomal_Su5_D2-typ_SF"/>
</dbReference>
<dbReference type="GO" id="GO:0005737">
    <property type="term" value="C:cytoplasm"/>
    <property type="evidence" value="ECO:0007669"/>
    <property type="project" value="TreeGrafter"/>
</dbReference>
<dbReference type="PANTHER" id="PTHR16301:SF25">
    <property type="entry name" value="PROTEIN IMPACT"/>
    <property type="match status" value="1"/>
</dbReference>
<evidence type="ECO:0000313" key="3">
    <source>
        <dbReference type="EMBL" id="CAD9273855.1"/>
    </source>
</evidence>
<dbReference type="InterPro" id="IPR023582">
    <property type="entry name" value="Impact"/>
</dbReference>
<evidence type="ECO:0000259" key="2">
    <source>
        <dbReference type="Pfam" id="PF01205"/>
    </source>
</evidence>
<dbReference type="AlphaFoldDB" id="A0A7S1UNP0"/>
<comment type="similarity">
    <text evidence="1">Belongs to the IMPACT family.</text>
</comment>
<name>A0A7S1UNP0_9STRA</name>
<dbReference type="GO" id="GO:0140469">
    <property type="term" value="P:GCN2-mediated signaling"/>
    <property type="evidence" value="ECO:0007669"/>
    <property type="project" value="TreeGrafter"/>
</dbReference>
<dbReference type="GO" id="GO:0006446">
    <property type="term" value="P:regulation of translational initiation"/>
    <property type="evidence" value="ECO:0007669"/>
    <property type="project" value="TreeGrafter"/>
</dbReference>
<proteinExistence type="inferred from homology"/>
<gene>
    <name evidence="3" type="ORF">GOCE00092_LOCUS2763</name>
</gene>
<dbReference type="Pfam" id="PF01205">
    <property type="entry name" value="Impact_N"/>
    <property type="match status" value="1"/>
</dbReference>
<dbReference type="Gene3D" id="3.30.230.30">
    <property type="entry name" value="Impact, N-terminal domain"/>
    <property type="match status" value="1"/>
</dbReference>